<dbReference type="FunFam" id="3.40.50.1100:FF:000004">
    <property type="entry name" value="Tryptophan synthase beta chain"/>
    <property type="match status" value="1"/>
</dbReference>
<dbReference type="PANTHER" id="PTHR48077">
    <property type="entry name" value="TRYPTOPHAN SYNTHASE-RELATED"/>
    <property type="match status" value="1"/>
</dbReference>
<dbReference type="PIRSF" id="PIRSF001413">
    <property type="entry name" value="Trp_syn_beta"/>
    <property type="match status" value="1"/>
</dbReference>
<proteinExistence type="inferred from homology"/>
<dbReference type="NCBIfam" id="TIGR00263">
    <property type="entry name" value="trpB"/>
    <property type="match status" value="1"/>
</dbReference>
<evidence type="ECO:0000256" key="6">
    <source>
        <dbReference type="ARBA" id="ARBA00022898"/>
    </source>
</evidence>
<keyword evidence="4" id="KW-0028">Amino-acid biosynthesis</keyword>
<dbReference type="FunFam" id="3.40.50.1100:FF:000001">
    <property type="entry name" value="Tryptophan synthase beta chain"/>
    <property type="match status" value="1"/>
</dbReference>
<accession>A0A6J6ALE1</accession>
<dbReference type="GO" id="GO:0004834">
    <property type="term" value="F:tryptophan synthase activity"/>
    <property type="evidence" value="ECO:0007669"/>
    <property type="project" value="UniProtKB-EC"/>
</dbReference>
<dbReference type="PROSITE" id="PS00168">
    <property type="entry name" value="TRP_SYNTHASE_BETA"/>
    <property type="match status" value="1"/>
</dbReference>
<protein>
    <recommendedName>
        <fullName evidence="3">tryptophan synthase</fullName>
        <ecNumber evidence="3">4.2.1.20</ecNumber>
    </recommendedName>
</protein>
<keyword evidence="8" id="KW-0456">Lyase</keyword>
<name>A0A6J6ALE1_9ZZZZ</name>
<dbReference type="InterPro" id="IPR006654">
    <property type="entry name" value="Trp_synth_beta"/>
</dbReference>
<evidence type="ECO:0000256" key="1">
    <source>
        <dbReference type="ARBA" id="ARBA00001933"/>
    </source>
</evidence>
<dbReference type="InterPro" id="IPR001926">
    <property type="entry name" value="TrpB-like_PALP"/>
</dbReference>
<evidence type="ECO:0000256" key="7">
    <source>
        <dbReference type="ARBA" id="ARBA00023141"/>
    </source>
</evidence>
<evidence type="ECO:0000256" key="2">
    <source>
        <dbReference type="ARBA" id="ARBA00004733"/>
    </source>
</evidence>
<dbReference type="CDD" id="cd06446">
    <property type="entry name" value="Trp-synth_B"/>
    <property type="match status" value="1"/>
</dbReference>
<dbReference type="InterPro" id="IPR006653">
    <property type="entry name" value="Trp_synth_b_CS"/>
</dbReference>
<comment type="cofactor">
    <cofactor evidence="1">
        <name>pyridoxal 5'-phosphate</name>
        <dbReference type="ChEBI" id="CHEBI:597326"/>
    </cofactor>
</comment>
<dbReference type="Gene3D" id="3.40.50.1100">
    <property type="match status" value="2"/>
</dbReference>
<evidence type="ECO:0000256" key="8">
    <source>
        <dbReference type="ARBA" id="ARBA00023239"/>
    </source>
</evidence>
<dbReference type="GO" id="GO:0005737">
    <property type="term" value="C:cytoplasm"/>
    <property type="evidence" value="ECO:0007669"/>
    <property type="project" value="TreeGrafter"/>
</dbReference>
<dbReference type="EC" id="4.2.1.20" evidence="3"/>
<reference evidence="11" key="1">
    <citation type="submission" date="2020-05" db="EMBL/GenBank/DDBJ databases">
        <authorList>
            <person name="Chiriac C."/>
            <person name="Salcher M."/>
            <person name="Ghai R."/>
            <person name="Kavagutti S V."/>
        </authorList>
    </citation>
    <scope>NUCLEOTIDE SEQUENCE</scope>
</reference>
<evidence type="ECO:0000256" key="4">
    <source>
        <dbReference type="ARBA" id="ARBA00022605"/>
    </source>
</evidence>
<dbReference type="InterPro" id="IPR036052">
    <property type="entry name" value="TrpB-like_PALP_sf"/>
</dbReference>
<evidence type="ECO:0000256" key="9">
    <source>
        <dbReference type="ARBA" id="ARBA00049047"/>
    </source>
</evidence>
<evidence type="ECO:0000256" key="5">
    <source>
        <dbReference type="ARBA" id="ARBA00022822"/>
    </source>
</evidence>
<dbReference type="Pfam" id="PF00291">
    <property type="entry name" value="PALP"/>
    <property type="match status" value="1"/>
</dbReference>
<dbReference type="InterPro" id="IPR023026">
    <property type="entry name" value="Trp_synth_beta/beta-like"/>
</dbReference>
<dbReference type="PANTHER" id="PTHR48077:SF3">
    <property type="entry name" value="TRYPTOPHAN SYNTHASE"/>
    <property type="match status" value="1"/>
</dbReference>
<evidence type="ECO:0000256" key="3">
    <source>
        <dbReference type="ARBA" id="ARBA00012043"/>
    </source>
</evidence>
<dbReference type="AlphaFoldDB" id="A0A6J6ALE1"/>
<evidence type="ECO:0000313" key="11">
    <source>
        <dbReference type="EMBL" id="CAB4370847.1"/>
    </source>
</evidence>
<dbReference type="HAMAP" id="MF_00133">
    <property type="entry name" value="Trp_synth_beta"/>
    <property type="match status" value="1"/>
</dbReference>
<evidence type="ECO:0000259" key="10">
    <source>
        <dbReference type="Pfam" id="PF00291"/>
    </source>
</evidence>
<dbReference type="SUPFAM" id="SSF53686">
    <property type="entry name" value="Tryptophan synthase beta subunit-like PLP-dependent enzymes"/>
    <property type="match status" value="1"/>
</dbReference>
<comment type="catalytic activity">
    <reaction evidence="9">
        <text>(1S,2R)-1-C-(indol-3-yl)glycerol 3-phosphate + L-serine = D-glyceraldehyde 3-phosphate + L-tryptophan + H2O</text>
        <dbReference type="Rhea" id="RHEA:10532"/>
        <dbReference type="ChEBI" id="CHEBI:15377"/>
        <dbReference type="ChEBI" id="CHEBI:33384"/>
        <dbReference type="ChEBI" id="CHEBI:57912"/>
        <dbReference type="ChEBI" id="CHEBI:58866"/>
        <dbReference type="ChEBI" id="CHEBI:59776"/>
        <dbReference type="EC" id="4.2.1.20"/>
    </reaction>
</comment>
<sequence>MNPSSTDVRAGHFGQFGGRYVPEALIGALDEIESAHNAAQKDPEFLAELAHLHKTYSGRPSIITEAKRFAEHAGGARIILKREDLNHTGSHKINNVLGQALLAKRSGKKRIIAETGAGQHGVASATAAALMGLECVVYMGEEDTKRQALNVVRMKLLGAEVVPVTTGSKTLKDAINEAMRDWVTNVETTNYLFGTVAGPHPFPTMVRDFQKIIGEEARTQVLELTGKLPDAVLACVGGGSNAIGIFYDFIKDKDVRLIGLEAGGDGVETGRHAATITGGTPGVLHGARSYLLQDENGQTVESHSISAGLDYPGVGPEHAYLSEIGRTEYRAITDAEAMYAFSLLCKTEGIIPAIETAHALAGALQVGRELGKDSTLLINLSGRGDKDVVTAAEYFGIPL</sequence>
<dbReference type="EMBL" id="CAEUNI010000017">
    <property type="protein sequence ID" value="CAB4370847.1"/>
    <property type="molecule type" value="Genomic_DNA"/>
</dbReference>
<comment type="pathway">
    <text evidence="2">Amino-acid biosynthesis; L-tryptophan biosynthesis; L-tryptophan from chorismate: step 5/5.</text>
</comment>
<keyword evidence="7" id="KW-0057">Aromatic amino acid biosynthesis</keyword>
<feature type="domain" description="Tryptophan synthase beta chain-like PALP" evidence="10">
    <location>
        <begin position="59"/>
        <end position="382"/>
    </location>
</feature>
<keyword evidence="6" id="KW-0663">Pyridoxal phosphate</keyword>
<keyword evidence="5" id="KW-0822">Tryptophan biosynthesis</keyword>
<organism evidence="11">
    <name type="scientific">freshwater metagenome</name>
    <dbReference type="NCBI Taxonomy" id="449393"/>
    <lineage>
        <taxon>unclassified sequences</taxon>
        <taxon>metagenomes</taxon>
        <taxon>ecological metagenomes</taxon>
    </lineage>
</organism>
<gene>
    <name evidence="11" type="ORF">UFOPK4182_00278</name>
</gene>
<dbReference type="UniPathway" id="UPA00035">
    <property type="reaction ID" value="UER00044"/>
</dbReference>